<dbReference type="Proteomes" id="UP000186019">
    <property type="component" value="Unassembled WGS sequence"/>
</dbReference>
<sequence>MRNTDYTNLGQKDRDNTKDQIARLSLAGLQRSTYAGVFEAVPSQRQTCWTCDLILDGYNRRLNITINRKADPTPAGDAVWRYRGRLTGLHPLFQRRAFDLTAQPGTGSALRLIGRLDLRVAVLCVSVLPCVGADGERRILCLLEVQRTSLGH</sequence>
<accession>A0A1N7EX85</accession>
<evidence type="ECO:0000313" key="1">
    <source>
        <dbReference type="EMBL" id="SIR92680.1"/>
    </source>
</evidence>
<keyword evidence="2" id="KW-1185">Reference proteome</keyword>
<protein>
    <submittedName>
        <fullName evidence="1">Uncharacterized protein</fullName>
    </submittedName>
</protein>
<dbReference type="EMBL" id="FTNV01000001">
    <property type="protein sequence ID" value="SIR92680.1"/>
    <property type="molecule type" value="Genomic_DNA"/>
</dbReference>
<organism evidence="1 2">
    <name type="scientific">Roseovarius nanhaiticus</name>
    <dbReference type="NCBI Taxonomy" id="573024"/>
    <lineage>
        <taxon>Bacteria</taxon>
        <taxon>Pseudomonadati</taxon>
        <taxon>Pseudomonadota</taxon>
        <taxon>Alphaproteobacteria</taxon>
        <taxon>Rhodobacterales</taxon>
        <taxon>Roseobacteraceae</taxon>
        <taxon>Roseovarius</taxon>
    </lineage>
</organism>
<name>A0A1N7EX85_9RHOB</name>
<evidence type="ECO:0000313" key="2">
    <source>
        <dbReference type="Proteomes" id="UP000186019"/>
    </source>
</evidence>
<reference evidence="1 2" key="1">
    <citation type="submission" date="2017-01" db="EMBL/GenBank/DDBJ databases">
        <authorList>
            <person name="Mah S.A."/>
            <person name="Swanson W.J."/>
            <person name="Moy G.W."/>
            <person name="Vacquier V.D."/>
        </authorList>
    </citation>
    <scope>NUCLEOTIDE SEQUENCE [LARGE SCALE GENOMIC DNA]</scope>
    <source>
        <strain evidence="1 2">DSM 29590</strain>
    </source>
</reference>
<proteinExistence type="predicted"/>
<gene>
    <name evidence="1" type="ORF">SAMN05421666_0593</name>
</gene>
<dbReference type="AlphaFoldDB" id="A0A1N7EX85"/>